<reference evidence="2" key="1">
    <citation type="submission" date="2020-05" db="EMBL/GenBank/DDBJ databases">
        <title>WGS assembly of Panicum virgatum.</title>
        <authorList>
            <person name="Lovell J.T."/>
            <person name="Jenkins J."/>
            <person name="Shu S."/>
            <person name="Juenger T.E."/>
            <person name="Schmutz J."/>
        </authorList>
    </citation>
    <scope>NUCLEOTIDE SEQUENCE</scope>
    <source>
        <strain evidence="2">AP13</strain>
    </source>
</reference>
<gene>
    <name evidence="2" type="ORF">PVAP13_8KG205601</name>
</gene>
<dbReference type="EMBL" id="CM029051">
    <property type="protein sequence ID" value="KAG2561987.1"/>
    <property type="molecule type" value="Genomic_DNA"/>
</dbReference>
<dbReference type="Proteomes" id="UP000823388">
    <property type="component" value="Chromosome 8K"/>
</dbReference>
<evidence type="ECO:0000256" key="1">
    <source>
        <dbReference type="SAM" id="MobiDB-lite"/>
    </source>
</evidence>
<evidence type="ECO:0000313" key="2">
    <source>
        <dbReference type="EMBL" id="KAG2561987.1"/>
    </source>
</evidence>
<proteinExistence type="predicted"/>
<feature type="compositionally biased region" description="Basic residues" evidence="1">
    <location>
        <begin position="51"/>
        <end position="62"/>
    </location>
</feature>
<comment type="caution">
    <text evidence="2">The sequence shown here is derived from an EMBL/GenBank/DDBJ whole genome shotgun (WGS) entry which is preliminary data.</text>
</comment>
<feature type="region of interest" description="Disordered" evidence="1">
    <location>
        <begin position="27"/>
        <end position="62"/>
    </location>
</feature>
<sequence>MAVERICKKEGPRMVAAWCQWPGSGAPRRWDRGRRRRRAGRGTASATGRRACGRRRMLHSRS</sequence>
<evidence type="ECO:0000313" key="3">
    <source>
        <dbReference type="Proteomes" id="UP000823388"/>
    </source>
</evidence>
<accession>A0A8T0PI49</accession>
<feature type="compositionally biased region" description="Low complexity" evidence="1">
    <location>
        <begin position="41"/>
        <end position="50"/>
    </location>
</feature>
<dbReference type="AlphaFoldDB" id="A0A8T0PI49"/>
<keyword evidence="3" id="KW-1185">Reference proteome</keyword>
<organism evidence="2 3">
    <name type="scientific">Panicum virgatum</name>
    <name type="common">Blackwell switchgrass</name>
    <dbReference type="NCBI Taxonomy" id="38727"/>
    <lineage>
        <taxon>Eukaryota</taxon>
        <taxon>Viridiplantae</taxon>
        <taxon>Streptophyta</taxon>
        <taxon>Embryophyta</taxon>
        <taxon>Tracheophyta</taxon>
        <taxon>Spermatophyta</taxon>
        <taxon>Magnoliopsida</taxon>
        <taxon>Liliopsida</taxon>
        <taxon>Poales</taxon>
        <taxon>Poaceae</taxon>
        <taxon>PACMAD clade</taxon>
        <taxon>Panicoideae</taxon>
        <taxon>Panicodae</taxon>
        <taxon>Paniceae</taxon>
        <taxon>Panicinae</taxon>
        <taxon>Panicum</taxon>
        <taxon>Panicum sect. Hiantes</taxon>
    </lineage>
</organism>
<feature type="compositionally biased region" description="Basic residues" evidence="1">
    <location>
        <begin position="31"/>
        <end position="40"/>
    </location>
</feature>
<protein>
    <submittedName>
        <fullName evidence="2">Uncharacterized protein</fullName>
    </submittedName>
</protein>
<name>A0A8T0PI49_PANVG</name>